<organism evidence="1 2">
    <name type="scientific">Multifurca ochricompacta</name>
    <dbReference type="NCBI Taxonomy" id="376703"/>
    <lineage>
        <taxon>Eukaryota</taxon>
        <taxon>Fungi</taxon>
        <taxon>Dikarya</taxon>
        <taxon>Basidiomycota</taxon>
        <taxon>Agaricomycotina</taxon>
        <taxon>Agaricomycetes</taxon>
        <taxon>Russulales</taxon>
        <taxon>Russulaceae</taxon>
        <taxon>Multifurca</taxon>
    </lineage>
</organism>
<gene>
    <name evidence="1" type="ORF">B0F90DRAFT_1217440</name>
</gene>
<dbReference type="AlphaFoldDB" id="A0AAD4LYC8"/>
<accession>A0AAD4LYC8</accession>
<dbReference type="Proteomes" id="UP001203297">
    <property type="component" value="Unassembled WGS sequence"/>
</dbReference>
<name>A0AAD4LYC8_9AGAM</name>
<comment type="caution">
    <text evidence="1">The sequence shown here is derived from an EMBL/GenBank/DDBJ whole genome shotgun (WGS) entry which is preliminary data.</text>
</comment>
<keyword evidence="2" id="KW-1185">Reference proteome</keyword>
<proteinExistence type="predicted"/>
<dbReference type="EMBL" id="WTXG01000065">
    <property type="protein sequence ID" value="KAI0294910.1"/>
    <property type="molecule type" value="Genomic_DNA"/>
</dbReference>
<sequence>MRFFTNFAMYRTISARALSMIISKSKSNSPSLRSNYFLDEGSSEVSRCVPTSQACKAALTKSGGKVELGTVDLANMNYMCYALTAQGWKMALRNLHELLGEMFN</sequence>
<evidence type="ECO:0000313" key="2">
    <source>
        <dbReference type="Proteomes" id="UP001203297"/>
    </source>
</evidence>
<protein>
    <submittedName>
        <fullName evidence="1">Uncharacterized protein</fullName>
    </submittedName>
</protein>
<reference evidence="1" key="1">
    <citation type="journal article" date="2022" name="New Phytol.">
        <title>Evolutionary transition to the ectomycorrhizal habit in the genomes of a hyperdiverse lineage of mushroom-forming fungi.</title>
        <authorList>
            <person name="Looney B."/>
            <person name="Miyauchi S."/>
            <person name="Morin E."/>
            <person name="Drula E."/>
            <person name="Courty P.E."/>
            <person name="Kohler A."/>
            <person name="Kuo A."/>
            <person name="LaButti K."/>
            <person name="Pangilinan J."/>
            <person name="Lipzen A."/>
            <person name="Riley R."/>
            <person name="Andreopoulos W."/>
            <person name="He G."/>
            <person name="Johnson J."/>
            <person name="Nolan M."/>
            <person name="Tritt A."/>
            <person name="Barry K.W."/>
            <person name="Grigoriev I.V."/>
            <person name="Nagy L.G."/>
            <person name="Hibbett D."/>
            <person name="Henrissat B."/>
            <person name="Matheny P.B."/>
            <person name="Labbe J."/>
            <person name="Martin F.M."/>
        </authorList>
    </citation>
    <scope>NUCLEOTIDE SEQUENCE</scope>
    <source>
        <strain evidence="1">BPL690</strain>
    </source>
</reference>
<evidence type="ECO:0000313" key="1">
    <source>
        <dbReference type="EMBL" id="KAI0294910.1"/>
    </source>
</evidence>